<keyword evidence="4" id="KW-1185">Reference proteome</keyword>
<organism evidence="4 5">
    <name type="scientific">Camelina sativa</name>
    <name type="common">False flax</name>
    <name type="synonym">Myagrum sativum</name>
    <dbReference type="NCBI Taxonomy" id="90675"/>
    <lineage>
        <taxon>Eukaryota</taxon>
        <taxon>Viridiplantae</taxon>
        <taxon>Streptophyta</taxon>
        <taxon>Embryophyta</taxon>
        <taxon>Tracheophyta</taxon>
        <taxon>Spermatophyta</taxon>
        <taxon>Magnoliopsida</taxon>
        <taxon>eudicotyledons</taxon>
        <taxon>Gunneridae</taxon>
        <taxon>Pentapetalae</taxon>
        <taxon>rosids</taxon>
        <taxon>malvids</taxon>
        <taxon>Brassicales</taxon>
        <taxon>Brassicaceae</taxon>
        <taxon>Camelineae</taxon>
        <taxon>Camelina</taxon>
    </lineage>
</organism>
<keyword evidence="1" id="KW-0378">Hydrolase</keyword>
<comment type="catalytic activity">
    <reaction evidence="1">
        <text>ATP + H2O = ADP + phosphate + H(+)</text>
        <dbReference type="Rhea" id="RHEA:13065"/>
        <dbReference type="ChEBI" id="CHEBI:15377"/>
        <dbReference type="ChEBI" id="CHEBI:15378"/>
        <dbReference type="ChEBI" id="CHEBI:30616"/>
        <dbReference type="ChEBI" id="CHEBI:43474"/>
        <dbReference type="ChEBI" id="CHEBI:456216"/>
        <dbReference type="EC" id="5.6.2.3"/>
    </reaction>
</comment>
<evidence type="ECO:0000313" key="4">
    <source>
        <dbReference type="Proteomes" id="UP000694864"/>
    </source>
</evidence>
<feature type="domain" description="DNA helicase Pif1-like 2B" evidence="3">
    <location>
        <begin position="400"/>
        <end position="446"/>
    </location>
</feature>
<name>A0ABM0XER9_CAMSA</name>
<keyword evidence="1" id="KW-0347">Helicase</keyword>
<accession>A0ABM0XER9</accession>
<keyword evidence="1" id="KW-0233">DNA recombination</keyword>
<dbReference type="PANTHER" id="PTHR10492">
    <property type="match status" value="1"/>
</dbReference>
<dbReference type="Gene3D" id="3.40.50.300">
    <property type="entry name" value="P-loop containing nucleotide triphosphate hydrolases"/>
    <property type="match status" value="1"/>
</dbReference>
<keyword evidence="1" id="KW-0227">DNA damage</keyword>
<dbReference type="PANTHER" id="PTHR10492:SF90">
    <property type="entry name" value="ATP-DEPENDENT DNA HELICASE"/>
    <property type="match status" value="1"/>
</dbReference>
<dbReference type="Proteomes" id="UP000694864">
    <property type="component" value="Chromosome 18"/>
</dbReference>
<keyword evidence="1" id="KW-0067">ATP-binding</keyword>
<dbReference type="InterPro" id="IPR049163">
    <property type="entry name" value="Pif1-like_2B_dom"/>
</dbReference>
<evidence type="ECO:0000256" key="1">
    <source>
        <dbReference type="RuleBase" id="RU363044"/>
    </source>
</evidence>
<evidence type="ECO:0000313" key="5">
    <source>
        <dbReference type="RefSeq" id="XP_010484862.1"/>
    </source>
</evidence>
<dbReference type="SUPFAM" id="SSF52540">
    <property type="entry name" value="P-loop containing nucleoside triphosphate hydrolases"/>
    <property type="match status" value="2"/>
</dbReference>
<feature type="domain" description="DNA helicase Pif1-like DEAD-box helicase" evidence="2">
    <location>
        <begin position="84"/>
        <end position="298"/>
    </location>
</feature>
<dbReference type="EC" id="5.6.2.3" evidence="1"/>
<evidence type="ECO:0000259" key="3">
    <source>
        <dbReference type="Pfam" id="PF21530"/>
    </source>
</evidence>
<dbReference type="InterPro" id="IPR027417">
    <property type="entry name" value="P-loop_NTPase"/>
</dbReference>
<keyword evidence="1" id="KW-0547">Nucleotide-binding</keyword>
<dbReference type="InterPro" id="IPR010285">
    <property type="entry name" value="DNA_helicase_pif1-like_DEAD"/>
</dbReference>
<dbReference type="Pfam" id="PF21530">
    <property type="entry name" value="Pif1_2B_dom"/>
    <property type="match status" value="1"/>
</dbReference>
<comment type="cofactor">
    <cofactor evidence="1">
        <name>Mg(2+)</name>
        <dbReference type="ChEBI" id="CHEBI:18420"/>
    </cofactor>
</comment>
<comment type="similarity">
    <text evidence="1">Belongs to the helicase family.</text>
</comment>
<dbReference type="GeneID" id="104763150"/>
<dbReference type="Pfam" id="PF05970">
    <property type="entry name" value="PIF1"/>
    <property type="match status" value="1"/>
</dbReference>
<proteinExistence type="inferred from homology"/>
<reference evidence="5" key="2">
    <citation type="submission" date="2025-08" db="UniProtKB">
        <authorList>
            <consortium name="RefSeq"/>
        </authorList>
    </citation>
    <scope>IDENTIFICATION</scope>
    <source>
        <tissue evidence="5">Leaf</tissue>
    </source>
</reference>
<protein>
    <recommendedName>
        <fullName evidence="1">ATP-dependent DNA helicase</fullName>
        <ecNumber evidence="1">5.6.2.3</ecNumber>
    </recommendedName>
</protein>
<evidence type="ECO:0000259" key="2">
    <source>
        <dbReference type="Pfam" id="PF05970"/>
    </source>
</evidence>
<sequence length="529" mass="59873">MPYKQRKIFNFQRLHLEEPDIQKYTLIEIEKIMHQYEHSLTEFEDMPQLEVDVLKDLGNSLLNEESRYNVQKEKKDHNKLLSSLNVQQKQVYDAVMESVENGLGKLFFLYGPGGTGKTYLYSTIISELRSERKNFLPVASSGIAALLLPAGRTAHSRFKIPMDLNEDSLCHIKPGTILAELIEKTDLIIWDEAPMAHRYAFEAVDRTLRDLMSMKKSKAKDQPFGGKTVILGGDFRQTLPVIPQGSRADTVLASIKQSYLWDSCKVFSLKKNMRLQESQGNFAAWLLSVGDGTAPTNETKDVNEDDGQMVVVDPKFIMQSTGDHLQDIFKATNAENKLSKSTYASVTERAILTPRNETVDEINTYMLEHLPGTSKEYLSLDSMGKGDTVNTAYESLYIVEYFNSLEFPGLPKHQLALKVGAPIMLIRNINQKEGLCNGTRLIVTRLGKRLIEGERVTGTHAGQKVILPRIILSPPDSKHPFTLRRRQFPVRVCYAMTVNKTQGQSLKSVLLFCLNQFSVMVSCMWRSHV</sequence>
<dbReference type="RefSeq" id="XP_010484862.1">
    <property type="nucleotide sequence ID" value="XM_010486560.1"/>
</dbReference>
<gene>
    <name evidence="5" type="primary">LOC104763150</name>
</gene>
<keyword evidence="1" id="KW-0234">DNA repair</keyword>
<reference evidence="4" key="1">
    <citation type="journal article" date="2014" name="Nat. Commun.">
        <title>The emerging biofuel crop Camelina sativa retains a highly undifferentiated hexaploid genome structure.</title>
        <authorList>
            <person name="Kagale S."/>
            <person name="Koh C."/>
            <person name="Nixon J."/>
            <person name="Bollina V."/>
            <person name="Clarke W.E."/>
            <person name="Tuteja R."/>
            <person name="Spillane C."/>
            <person name="Robinson S.J."/>
            <person name="Links M.G."/>
            <person name="Clarke C."/>
            <person name="Higgins E.E."/>
            <person name="Huebert T."/>
            <person name="Sharpe A.G."/>
            <person name="Parkin I.A."/>
        </authorList>
    </citation>
    <scope>NUCLEOTIDE SEQUENCE [LARGE SCALE GENOMIC DNA]</scope>
    <source>
        <strain evidence="4">cv. DH55</strain>
    </source>
</reference>